<dbReference type="InterPro" id="IPR001876">
    <property type="entry name" value="Znf_RanBP2"/>
</dbReference>
<evidence type="ECO:0000313" key="7">
    <source>
        <dbReference type="Proteomes" id="UP000324832"/>
    </source>
</evidence>
<evidence type="ECO:0000256" key="2">
    <source>
        <dbReference type="ARBA" id="ARBA00022771"/>
    </source>
</evidence>
<accession>A0A5E4PUB5</accession>
<evidence type="ECO:0000313" key="6">
    <source>
        <dbReference type="EMBL" id="VVC88595.1"/>
    </source>
</evidence>
<evidence type="ECO:0000259" key="5">
    <source>
        <dbReference type="PROSITE" id="PS50199"/>
    </source>
</evidence>
<feature type="domain" description="RanBP2-type" evidence="5">
    <location>
        <begin position="25"/>
        <end position="54"/>
    </location>
</feature>
<reference evidence="6 7" key="1">
    <citation type="submission" date="2017-07" db="EMBL/GenBank/DDBJ databases">
        <authorList>
            <person name="Talla V."/>
            <person name="Backstrom N."/>
        </authorList>
    </citation>
    <scope>NUCLEOTIDE SEQUENCE [LARGE SCALE GENOMIC DNA]</scope>
</reference>
<keyword evidence="2 4" id="KW-0863">Zinc-finger</keyword>
<protein>
    <recommendedName>
        <fullName evidence="5">RanBP2-type domain-containing protein</fullName>
    </recommendedName>
</protein>
<keyword evidence="1" id="KW-0479">Metal-binding</keyword>
<dbReference type="PROSITE" id="PS01358">
    <property type="entry name" value="ZF_RANBP2_1"/>
    <property type="match status" value="1"/>
</dbReference>
<gene>
    <name evidence="6" type="ORF">LSINAPIS_LOCUS1930</name>
</gene>
<dbReference type="AlphaFoldDB" id="A0A5E4PUB5"/>
<dbReference type="Gene3D" id="2.30.30.380">
    <property type="entry name" value="Zn-finger domain of Sec23/24"/>
    <property type="match status" value="1"/>
</dbReference>
<evidence type="ECO:0000256" key="3">
    <source>
        <dbReference type="ARBA" id="ARBA00022833"/>
    </source>
</evidence>
<dbReference type="EMBL" id="FZQP02000360">
    <property type="protein sequence ID" value="VVC88595.1"/>
    <property type="molecule type" value="Genomic_DNA"/>
</dbReference>
<sequence>MTRVLPVPETADGNFYSNIYTGQRPPSSWQCHMCTFRNHPLLDKCEECDMPRIFVVRSPDGITVRLMPGRRSKYINIIS</sequence>
<proteinExistence type="predicted"/>
<dbReference type="GO" id="GO:0008270">
    <property type="term" value="F:zinc ion binding"/>
    <property type="evidence" value="ECO:0007669"/>
    <property type="project" value="UniProtKB-KW"/>
</dbReference>
<name>A0A5E4PUB5_9NEOP</name>
<evidence type="ECO:0000256" key="4">
    <source>
        <dbReference type="PROSITE-ProRule" id="PRU00322"/>
    </source>
</evidence>
<dbReference type="PROSITE" id="PS50199">
    <property type="entry name" value="ZF_RANBP2_2"/>
    <property type="match status" value="1"/>
</dbReference>
<dbReference type="SUPFAM" id="SSF90209">
    <property type="entry name" value="Ran binding protein zinc finger-like"/>
    <property type="match status" value="1"/>
</dbReference>
<evidence type="ECO:0000256" key="1">
    <source>
        <dbReference type="ARBA" id="ARBA00022723"/>
    </source>
</evidence>
<keyword evidence="3" id="KW-0862">Zinc</keyword>
<organism evidence="6 7">
    <name type="scientific">Leptidea sinapis</name>
    <dbReference type="NCBI Taxonomy" id="189913"/>
    <lineage>
        <taxon>Eukaryota</taxon>
        <taxon>Metazoa</taxon>
        <taxon>Ecdysozoa</taxon>
        <taxon>Arthropoda</taxon>
        <taxon>Hexapoda</taxon>
        <taxon>Insecta</taxon>
        <taxon>Pterygota</taxon>
        <taxon>Neoptera</taxon>
        <taxon>Endopterygota</taxon>
        <taxon>Lepidoptera</taxon>
        <taxon>Glossata</taxon>
        <taxon>Ditrysia</taxon>
        <taxon>Papilionoidea</taxon>
        <taxon>Pieridae</taxon>
        <taxon>Dismorphiinae</taxon>
        <taxon>Leptidea</taxon>
    </lineage>
</organism>
<dbReference type="SMART" id="SM00547">
    <property type="entry name" value="ZnF_RBZ"/>
    <property type="match status" value="1"/>
</dbReference>
<dbReference type="InterPro" id="IPR036443">
    <property type="entry name" value="Znf_RanBP2_sf"/>
</dbReference>
<keyword evidence="7" id="KW-1185">Reference proteome</keyword>
<dbReference type="Proteomes" id="UP000324832">
    <property type="component" value="Unassembled WGS sequence"/>
</dbReference>